<evidence type="ECO:0000313" key="3">
    <source>
        <dbReference type="Proteomes" id="UP000325255"/>
    </source>
</evidence>
<sequence>MPRRTLLSPEQRSRLFGIPIERAEMARHYVLDAADLALVRARRRAANRLGFAVQLCLLRYPGMGLGAGEHPSAPLIAFVAEQLGVPPAAFADYAARDQTRREHVVELQSALRLRSFRLADWRGCLQVGAEAAWATDRGEPIVAAMLAYLRLEGVVVPGAAVLERIGLAARARARRLAFVRLAEGMGDAERATLDAQLVPDPALRGRSRLAWLRDTPEAPGPANMLALLDRLDWVRGIGIDAGRAARIHPARLARLVEEAGIMTAQHLAGVEPARRTALLVAQAADLRTRLADATLAMFGKYTGALFTKARNRDDRRFQASRRDVARTLLLFRRTITALQQARAAGEEGVAAVEREVGMARLADAVPVIDAAAGAAEPEILITAAERYAVLRRFTPRFLAAFEFRSNTPHDPLLAALELLKALDRDGTRALPQRPPAAFLPPRWRKLIFAEAIPDRRLYETAVLAILRDRLRSSDVWVAGTRDHRAFEDYLLPAEMIGVVSLRPSAARATPSTTSPPGQHCCTSA</sequence>
<dbReference type="AlphaFoldDB" id="A0A5M6IJE2"/>
<proteinExistence type="predicted"/>
<dbReference type="OrthoDB" id="7281829at2"/>
<evidence type="ECO:0000259" key="1">
    <source>
        <dbReference type="Pfam" id="PF13700"/>
    </source>
</evidence>
<reference evidence="2 3" key="1">
    <citation type="submission" date="2019-09" db="EMBL/GenBank/DDBJ databases">
        <title>Genome sequence of Rhodovastum atsumiense, a diverse member of the Acetobacteraceae family of non-sulfur purple photosynthetic bacteria.</title>
        <authorList>
            <person name="Meyer T."/>
            <person name="Kyndt J."/>
        </authorList>
    </citation>
    <scope>NUCLEOTIDE SEQUENCE [LARGE SCALE GENOMIC DNA]</scope>
    <source>
        <strain evidence="2 3">DSM 21279</strain>
    </source>
</reference>
<dbReference type="Proteomes" id="UP000325255">
    <property type="component" value="Unassembled WGS sequence"/>
</dbReference>
<dbReference type="EMBL" id="VWPK01000124">
    <property type="protein sequence ID" value="KAA5607959.1"/>
    <property type="molecule type" value="Genomic_DNA"/>
</dbReference>
<feature type="domain" description="DUF4158" evidence="1">
    <location>
        <begin position="6"/>
        <end position="166"/>
    </location>
</feature>
<comment type="caution">
    <text evidence="2">The sequence shown here is derived from an EMBL/GenBank/DDBJ whole genome shotgun (WGS) entry which is preliminary data.</text>
</comment>
<accession>A0A5M6IJE2</accession>
<evidence type="ECO:0000313" key="2">
    <source>
        <dbReference type="EMBL" id="KAA5607959.1"/>
    </source>
</evidence>
<dbReference type="RefSeq" id="WP_150045793.1">
    <property type="nucleotide sequence ID" value="NZ_OW485604.1"/>
</dbReference>
<name>A0A5M6IJE2_9PROT</name>
<gene>
    <name evidence="2" type="ORF">F1189_31390</name>
</gene>
<organism evidence="2 3">
    <name type="scientific">Rhodovastum atsumiense</name>
    <dbReference type="NCBI Taxonomy" id="504468"/>
    <lineage>
        <taxon>Bacteria</taxon>
        <taxon>Pseudomonadati</taxon>
        <taxon>Pseudomonadota</taxon>
        <taxon>Alphaproteobacteria</taxon>
        <taxon>Acetobacterales</taxon>
        <taxon>Acetobacteraceae</taxon>
        <taxon>Rhodovastum</taxon>
    </lineage>
</organism>
<keyword evidence="3" id="KW-1185">Reference proteome</keyword>
<protein>
    <submittedName>
        <fullName evidence="2">DUF4158 domain-containing protein</fullName>
    </submittedName>
</protein>
<dbReference type="Pfam" id="PF13700">
    <property type="entry name" value="DUF4158"/>
    <property type="match status" value="1"/>
</dbReference>
<dbReference type="InterPro" id="IPR025296">
    <property type="entry name" value="DUF4158"/>
</dbReference>